<dbReference type="SUPFAM" id="SSF51445">
    <property type="entry name" value="(Trans)glycosidases"/>
    <property type="match status" value="1"/>
</dbReference>
<evidence type="ECO:0000313" key="2">
    <source>
        <dbReference type="Proteomes" id="UP001259832"/>
    </source>
</evidence>
<dbReference type="Gene3D" id="3.20.20.80">
    <property type="entry name" value="Glycosidases"/>
    <property type="match status" value="1"/>
</dbReference>
<dbReference type="GO" id="GO:0005576">
    <property type="term" value="C:extracellular region"/>
    <property type="evidence" value="ECO:0007669"/>
    <property type="project" value="UniProtKB-SubCell"/>
</dbReference>
<dbReference type="PANTHER" id="PTHR31451">
    <property type="match status" value="1"/>
</dbReference>
<reference evidence="1" key="1">
    <citation type="submission" date="2023-08" db="EMBL/GenBank/DDBJ databases">
        <title>Reference Genome Resource for the Citrus Pathogen Phytophthora citrophthora.</title>
        <authorList>
            <person name="Moller H."/>
            <person name="Coetzee B."/>
            <person name="Rose L.J."/>
            <person name="Van Niekerk J.M."/>
        </authorList>
    </citation>
    <scope>NUCLEOTIDE SEQUENCE</scope>
    <source>
        <strain evidence="1">STE-U-9442</strain>
    </source>
</reference>
<proteinExistence type="predicted"/>
<dbReference type="InterPro" id="IPR045053">
    <property type="entry name" value="MAN-like"/>
</dbReference>
<organism evidence="1 2">
    <name type="scientific">Phytophthora citrophthora</name>
    <dbReference type="NCBI Taxonomy" id="4793"/>
    <lineage>
        <taxon>Eukaryota</taxon>
        <taxon>Sar</taxon>
        <taxon>Stramenopiles</taxon>
        <taxon>Oomycota</taxon>
        <taxon>Peronosporomycetes</taxon>
        <taxon>Peronosporales</taxon>
        <taxon>Peronosporaceae</taxon>
        <taxon>Phytophthora</taxon>
    </lineage>
</organism>
<gene>
    <name evidence="1" type="ORF">P3T76_006289</name>
</gene>
<sequence length="148" mass="16723">MSAYIKSLNSNHLVATGSEDIMNTDSSVYLYSGLSGANFDANLAIKRIDYGAYRTYPDRWCVDASEFISWGEKWITDHATVVMEEYGMKSHNVIVYEDPTCSTGSSESLTMYKGVVGFWDTQEQFVETVRESSNVIVYKSFCRLLLLC</sequence>
<dbReference type="GO" id="GO:0016985">
    <property type="term" value="F:mannan endo-1,4-beta-mannosidase activity"/>
    <property type="evidence" value="ECO:0007669"/>
    <property type="project" value="UniProtKB-EC"/>
</dbReference>
<name>A0AAD9GNY5_9STRA</name>
<evidence type="ECO:0000313" key="1">
    <source>
        <dbReference type="EMBL" id="KAK1941967.1"/>
    </source>
</evidence>
<dbReference type="EMBL" id="JASMQC010000010">
    <property type="protein sequence ID" value="KAK1941967.1"/>
    <property type="molecule type" value="Genomic_DNA"/>
</dbReference>
<keyword evidence="2" id="KW-1185">Reference proteome</keyword>
<comment type="caution">
    <text evidence="1">The sequence shown here is derived from an EMBL/GenBank/DDBJ whole genome shotgun (WGS) entry which is preliminary data.</text>
</comment>
<dbReference type="InterPro" id="IPR017853">
    <property type="entry name" value="GH"/>
</dbReference>
<protein>
    <submittedName>
        <fullName evidence="1">Mannan endo-1</fullName>
    </submittedName>
</protein>
<dbReference type="Proteomes" id="UP001259832">
    <property type="component" value="Unassembled WGS sequence"/>
</dbReference>
<dbReference type="PANTHER" id="PTHR31451:SF39">
    <property type="entry name" value="MANNAN ENDO-1,4-BETA-MANNOSIDASE 1"/>
    <property type="match status" value="1"/>
</dbReference>
<accession>A0AAD9GNY5</accession>
<dbReference type="AlphaFoldDB" id="A0AAD9GNY5"/>